<evidence type="ECO:0000256" key="1">
    <source>
        <dbReference type="SAM" id="SignalP"/>
    </source>
</evidence>
<proteinExistence type="predicted"/>
<accession>A0A7J9L6V4</accession>
<organism evidence="2 3">
    <name type="scientific">Gossypium schwendimanii</name>
    <name type="common">Cotton</name>
    <dbReference type="NCBI Taxonomy" id="34291"/>
    <lineage>
        <taxon>Eukaryota</taxon>
        <taxon>Viridiplantae</taxon>
        <taxon>Streptophyta</taxon>
        <taxon>Embryophyta</taxon>
        <taxon>Tracheophyta</taxon>
        <taxon>Spermatophyta</taxon>
        <taxon>Magnoliopsida</taxon>
        <taxon>eudicotyledons</taxon>
        <taxon>Gunneridae</taxon>
        <taxon>Pentapetalae</taxon>
        <taxon>rosids</taxon>
        <taxon>malvids</taxon>
        <taxon>Malvales</taxon>
        <taxon>Malvaceae</taxon>
        <taxon>Malvoideae</taxon>
        <taxon>Gossypium</taxon>
    </lineage>
</organism>
<keyword evidence="3" id="KW-1185">Reference proteome</keyword>
<protein>
    <submittedName>
        <fullName evidence="2">Uncharacterized protein</fullName>
    </submittedName>
</protein>
<dbReference type="EMBL" id="JABFAF010000004">
    <property type="protein sequence ID" value="MBA0854434.1"/>
    <property type="molecule type" value="Genomic_DNA"/>
</dbReference>
<comment type="caution">
    <text evidence="2">The sequence shown here is derived from an EMBL/GenBank/DDBJ whole genome shotgun (WGS) entry which is preliminary data.</text>
</comment>
<dbReference type="Proteomes" id="UP000593576">
    <property type="component" value="Unassembled WGS sequence"/>
</dbReference>
<name>A0A7J9L6V4_GOSSC</name>
<keyword evidence="1" id="KW-0732">Signal</keyword>
<feature type="signal peptide" evidence="1">
    <location>
        <begin position="1"/>
        <end position="22"/>
    </location>
</feature>
<dbReference type="AlphaFoldDB" id="A0A7J9L6V4"/>
<evidence type="ECO:0000313" key="2">
    <source>
        <dbReference type="EMBL" id="MBA0854434.1"/>
    </source>
</evidence>
<gene>
    <name evidence="2" type="ORF">Goshw_030341</name>
</gene>
<feature type="chain" id="PRO_5029591103" evidence="1">
    <location>
        <begin position="23"/>
        <end position="58"/>
    </location>
</feature>
<evidence type="ECO:0000313" key="3">
    <source>
        <dbReference type="Proteomes" id="UP000593576"/>
    </source>
</evidence>
<sequence>MQVNKFLLLHLLILARYWQKHTDCWPSNKKEHCLRSANSTKLRNGHSRKCSKIISNIM</sequence>
<reference evidence="2 3" key="1">
    <citation type="journal article" date="2019" name="Genome Biol. Evol.">
        <title>Insights into the evolution of the New World diploid cottons (Gossypium, subgenus Houzingenia) based on genome sequencing.</title>
        <authorList>
            <person name="Grover C.E."/>
            <person name="Arick M.A. 2nd"/>
            <person name="Thrash A."/>
            <person name="Conover J.L."/>
            <person name="Sanders W.S."/>
            <person name="Peterson D.G."/>
            <person name="Frelichowski J.E."/>
            <person name="Scheffler J.A."/>
            <person name="Scheffler B.E."/>
            <person name="Wendel J.F."/>
        </authorList>
    </citation>
    <scope>NUCLEOTIDE SEQUENCE [LARGE SCALE GENOMIC DNA]</scope>
    <source>
        <strain evidence="2">1</strain>
        <tissue evidence="2">Leaf</tissue>
    </source>
</reference>
<dbReference type="OrthoDB" id="618098at2759"/>